<dbReference type="AlphaFoldDB" id="A0A9P9D513"/>
<dbReference type="EMBL" id="JAGMUV010000037">
    <property type="protein sequence ID" value="KAH7112675.1"/>
    <property type="molecule type" value="Genomic_DNA"/>
</dbReference>
<name>A0A9P9D513_9HYPO</name>
<evidence type="ECO:0000313" key="2">
    <source>
        <dbReference type="EMBL" id="KAH7112675.1"/>
    </source>
</evidence>
<evidence type="ECO:0000259" key="1">
    <source>
        <dbReference type="Pfam" id="PF12550"/>
    </source>
</evidence>
<dbReference type="InterPro" id="IPR022210">
    <property type="entry name" value="TF_GCR1-like"/>
</dbReference>
<dbReference type="EMBL" id="JAGMUV010000037">
    <property type="protein sequence ID" value="KAH7112718.1"/>
    <property type="molecule type" value="Genomic_DNA"/>
</dbReference>
<organism evidence="3 4">
    <name type="scientific">Dactylonectria macrodidyma</name>
    <dbReference type="NCBI Taxonomy" id="307937"/>
    <lineage>
        <taxon>Eukaryota</taxon>
        <taxon>Fungi</taxon>
        <taxon>Dikarya</taxon>
        <taxon>Ascomycota</taxon>
        <taxon>Pezizomycotina</taxon>
        <taxon>Sordariomycetes</taxon>
        <taxon>Hypocreomycetidae</taxon>
        <taxon>Hypocreales</taxon>
        <taxon>Nectriaceae</taxon>
        <taxon>Dactylonectria</taxon>
    </lineage>
</organism>
<protein>
    <submittedName>
        <fullName evidence="3">Transcriptional activator of glycolytic enzymes-domain-containing protein</fullName>
    </submittedName>
</protein>
<evidence type="ECO:0000313" key="4">
    <source>
        <dbReference type="Proteomes" id="UP000738349"/>
    </source>
</evidence>
<dbReference type="InterPro" id="IPR052146">
    <property type="entry name" value="HOT1"/>
</dbReference>
<proteinExistence type="predicted"/>
<accession>A0A9P9D513</accession>
<evidence type="ECO:0000313" key="3">
    <source>
        <dbReference type="EMBL" id="KAH7112718.1"/>
    </source>
</evidence>
<dbReference type="PANTHER" id="PTHR37784">
    <property type="entry name" value="PROTEIN MSN1"/>
    <property type="match status" value="1"/>
</dbReference>
<dbReference type="GO" id="GO:0000981">
    <property type="term" value="F:DNA-binding transcription factor activity, RNA polymerase II-specific"/>
    <property type="evidence" value="ECO:0007669"/>
    <property type="project" value="TreeGrafter"/>
</dbReference>
<dbReference type="GO" id="GO:0000978">
    <property type="term" value="F:RNA polymerase II cis-regulatory region sequence-specific DNA binding"/>
    <property type="evidence" value="ECO:0007669"/>
    <property type="project" value="TreeGrafter"/>
</dbReference>
<dbReference type="GO" id="GO:0060963">
    <property type="term" value="P:positive regulation of ribosomal protein gene transcription by RNA polymerase II"/>
    <property type="evidence" value="ECO:0007669"/>
    <property type="project" value="TreeGrafter"/>
</dbReference>
<comment type="caution">
    <text evidence="3">The sequence shown here is derived from an EMBL/GenBank/DDBJ whole genome shotgun (WGS) entry which is preliminary data.</text>
</comment>
<dbReference type="OrthoDB" id="1911848at2759"/>
<dbReference type="PANTHER" id="PTHR37784:SF4">
    <property type="entry name" value="TRANSCRIPTION FACTOR-LIKE PROTEIN EUC1"/>
    <property type="match status" value="1"/>
</dbReference>
<reference evidence="3" key="1">
    <citation type="journal article" date="2021" name="Nat. Commun.">
        <title>Genetic determinants of endophytism in the Arabidopsis root mycobiome.</title>
        <authorList>
            <person name="Mesny F."/>
            <person name="Miyauchi S."/>
            <person name="Thiergart T."/>
            <person name="Pickel B."/>
            <person name="Atanasova L."/>
            <person name="Karlsson M."/>
            <person name="Huettel B."/>
            <person name="Barry K.W."/>
            <person name="Haridas S."/>
            <person name="Chen C."/>
            <person name="Bauer D."/>
            <person name="Andreopoulos W."/>
            <person name="Pangilinan J."/>
            <person name="LaButti K."/>
            <person name="Riley R."/>
            <person name="Lipzen A."/>
            <person name="Clum A."/>
            <person name="Drula E."/>
            <person name="Henrissat B."/>
            <person name="Kohler A."/>
            <person name="Grigoriev I.V."/>
            <person name="Martin F.M."/>
            <person name="Hacquard S."/>
        </authorList>
    </citation>
    <scope>NUCLEOTIDE SEQUENCE</scope>
    <source>
        <strain evidence="3">MPI-CAGE-AT-0147</strain>
    </source>
</reference>
<keyword evidence="4" id="KW-1185">Reference proteome</keyword>
<sequence>MPPRHRMCREVRTVRDLWREWTVGLRGQLAIATLDSRWGSRWRAGQQSEVQWYSLRLEIVKEIRRMAQARRISEEAAMHAVNLQQQQMGYSLDQLCKLLRANRKARLTAQKRKK</sequence>
<dbReference type="Pfam" id="PF12550">
    <property type="entry name" value="GCR1_C"/>
    <property type="match status" value="1"/>
</dbReference>
<dbReference type="Proteomes" id="UP000738349">
    <property type="component" value="Unassembled WGS sequence"/>
</dbReference>
<gene>
    <name evidence="2" type="ORF">EDB81DRAFT_312111</name>
    <name evidence="3" type="ORF">EDB81DRAFT_670706</name>
</gene>
<feature type="domain" description="Transcription activator GCR1-like" evidence="1">
    <location>
        <begin position="6"/>
        <end position="81"/>
    </location>
</feature>